<dbReference type="Pfam" id="PF09948">
    <property type="entry name" value="PpoB2"/>
    <property type="match status" value="1"/>
</dbReference>
<keyword evidence="1" id="KW-0472">Membrane</keyword>
<evidence type="ECO:0000256" key="1">
    <source>
        <dbReference type="SAM" id="Phobius"/>
    </source>
</evidence>
<evidence type="ECO:0000313" key="3">
    <source>
        <dbReference type="Proteomes" id="UP001595904"/>
    </source>
</evidence>
<evidence type="ECO:0000313" key="2">
    <source>
        <dbReference type="EMBL" id="MFC4311861.1"/>
    </source>
</evidence>
<comment type="caution">
    <text evidence="2">The sequence shown here is derived from an EMBL/GenBank/DDBJ whole genome shotgun (WGS) entry which is preliminary data.</text>
</comment>
<gene>
    <name evidence="2" type="ORF">ACFPN2_22460</name>
</gene>
<protein>
    <submittedName>
        <fullName evidence="2">DUF2182 domain-containing protein</fullName>
    </submittedName>
</protein>
<feature type="transmembrane region" description="Helical" evidence="1">
    <location>
        <begin position="122"/>
        <end position="147"/>
    </location>
</feature>
<dbReference type="RefSeq" id="WP_380600765.1">
    <property type="nucleotide sequence ID" value="NZ_JBHSDU010000010.1"/>
</dbReference>
<feature type="transmembrane region" description="Helical" evidence="1">
    <location>
        <begin position="20"/>
        <end position="42"/>
    </location>
</feature>
<dbReference type="Proteomes" id="UP001595904">
    <property type="component" value="Unassembled WGS sequence"/>
</dbReference>
<dbReference type="InterPro" id="IPR018688">
    <property type="entry name" value="PpoB2-like"/>
</dbReference>
<keyword evidence="1" id="KW-1133">Transmembrane helix</keyword>
<keyword evidence="1" id="KW-0812">Transmembrane</keyword>
<name>A0ABV8SWD5_9GAMM</name>
<sequence length="279" mass="30194">MVIAQRSSDTLESVLRRDRLIVASALGVIAALAWAYVLWLAADMQGMDMSGFRMVPAGLGMMTPAAAPWSVVEFVFVFVMWAVMMVGMMAASAAPMILMYARVARQSRVAQEGIAGQPFAATGWFAAGYLLAWVGFSLAATVVQWMLERGALLDARMASANILLGATVLIAAGIYQWTPIKNACLVQCQTPFRFLMSHGGFRRDVLGCLHLGFLHGIYCVGCCWVLMALLFVGGVMNVLWIALLAVLVLLEKVVPWGRWVARIVGAVCIVAGVWMAWAG</sequence>
<feature type="transmembrane region" description="Helical" evidence="1">
    <location>
        <begin position="159"/>
        <end position="180"/>
    </location>
</feature>
<dbReference type="EMBL" id="JBHSDU010000010">
    <property type="protein sequence ID" value="MFC4311861.1"/>
    <property type="molecule type" value="Genomic_DNA"/>
</dbReference>
<proteinExistence type="predicted"/>
<keyword evidence="3" id="KW-1185">Reference proteome</keyword>
<accession>A0ABV8SWD5</accession>
<feature type="transmembrane region" description="Helical" evidence="1">
    <location>
        <begin position="259"/>
        <end position="277"/>
    </location>
</feature>
<feature type="transmembrane region" description="Helical" evidence="1">
    <location>
        <begin position="78"/>
        <end position="101"/>
    </location>
</feature>
<feature type="transmembrane region" description="Helical" evidence="1">
    <location>
        <begin position="201"/>
        <end position="218"/>
    </location>
</feature>
<organism evidence="2 3">
    <name type="scientific">Steroidobacter flavus</name>
    <dbReference type="NCBI Taxonomy" id="1842136"/>
    <lineage>
        <taxon>Bacteria</taxon>
        <taxon>Pseudomonadati</taxon>
        <taxon>Pseudomonadota</taxon>
        <taxon>Gammaproteobacteria</taxon>
        <taxon>Steroidobacterales</taxon>
        <taxon>Steroidobacteraceae</taxon>
        <taxon>Steroidobacter</taxon>
    </lineage>
</organism>
<reference evidence="3" key="1">
    <citation type="journal article" date="2019" name="Int. J. Syst. Evol. Microbiol.">
        <title>The Global Catalogue of Microorganisms (GCM) 10K type strain sequencing project: providing services to taxonomists for standard genome sequencing and annotation.</title>
        <authorList>
            <consortium name="The Broad Institute Genomics Platform"/>
            <consortium name="The Broad Institute Genome Sequencing Center for Infectious Disease"/>
            <person name="Wu L."/>
            <person name="Ma J."/>
        </authorList>
    </citation>
    <scope>NUCLEOTIDE SEQUENCE [LARGE SCALE GENOMIC DNA]</scope>
    <source>
        <strain evidence="3">CGMCC 1.10759</strain>
    </source>
</reference>
<feature type="transmembrane region" description="Helical" evidence="1">
    <location>
        <begin position="224"/>
        <end position="250"/>
    </location>
</feature>